<dbReference type="Proteomes" id="UP001207228">
    <property type="component" value="Unassembled WGS sequence"/>
</dbReference>
<sequence length="130" mass="13620">MKNLLKLLLTAPLAVLALPTLAQQEHIGKLEVEKNEIYVAQATDLRIDTLILHQNASIRFAAGEHSTLQVQHGFIGKDCVILSAGENGMRGKLGADGIAGTDAGSLAIDIHLEQLGSLTIDTRGGNGGDG</sequence>
<comment type="caution">
    <text evidence="2">The sequence shown here is derived from an EMBL/GenBank/DDBJ whole genome shotgun (WGS) entry which is preliminary data.</text>
</comment>
<organism evidence="2 3">
    <name type="scientific">Pontibacter anaerobius</name>
    <dbReference type="NCBI Taxonomy" id="2993940"/>
    <lineage>
        <taxon>Bacteria</taxon>
        <taxon>Pseudomonadati</taxon>
        <taxon>Bacteroidota</taxon>
        <taxon>Cytophagia</taxon>
        <taxon>Cytophagales</taxon>
        <taxon>Hymenobacteraceae</taxon>
        <taxon>Pontibacter</taxon>
    </lineage>
</organism>
<keyword evidence="1" id="KW-0732">Signal</keyword>
<feature type="chain" id="PRO_5046821822" description="Auto-transporter adhesin head GIN domain-containing protein" evidence="1">
    <location>
        <begin position="23"/>
        <end position="130"/>
    </location>
</feature>
<evidence type="ECO:0008006" key="4">
    <source>
        <dbReference type="Google" id="ProtNLM"/>
    </source>
</evidence>
<feature type="signal peptide" evidence="1">
    <location>
        <begin position="1"/>
        <end position="22"/>
    </location>
</feature>
<keyword evidence="3" id="KW-1185">Reference proteome</keyword>
<accession>A0ABT3RFE3</accession>
<dbReference type="RefSeq" id="WP_266052145.1">
    <property type="nucleotide sequence ID" value="NZ_JAPFQO010000005.1"/>
</dbReference>
<proteinExistence type="predicted"/>
<gene>
    <name evidence="2" type="ORF">OO017_08985</name>
</gene>
<dbReference type="EMBL" id="JAPFQO010000005">
    <property type="protein sequence ID" value="MCX2740077.1"/>
    <property type="molecule type" value="Genomic_DNA"/>
</dbReference>
<evidence type="ECO:0000313" key="3">
    <source>
        <dbReference type="Proteomes" id="UP001207228"/>
    </source>
</evidence>
<name>A0ABT3RFE3_9BACT</name>
<evidence type="ECO:0000256" key="1">
    <source>
        <dbReference type="SAM" id="SignalP"/>
    </source>
</evidence>
<reference evidence="2 3" key="1">
    <citation type="submission" date="2022-11" db="EMBL/GenBank/DDBJ databases">
        <title>The characterization of three novel Bacteroidetes species and genomic analysis of their roles in tidal elemental geochemical cycles.</title>
        <authorList>
            <person name="Ma K.-J."/>
        </authorList>
    </citation>
    <scope>NUCLEOTIDE SEQUENCE [LARGE SCALE GENOMIC DNA]</scope>
    <source>
        <strain evidence="2 3">M82</strain>
    </source>
</reference>
<protein>
    <recommendedName>
        <fullName evidence="4">Auto-transporter adhesin head GIN domain-containing protein</fullName>
    </recommendedName>
</protein>
<evidence type="ECO:0000313" key="2">
    <source>
        <dbReference type="EMBL" id="MCX2740077.1"/>
    </source>
</evidence>